<feature type="domain" description="DUF4142" evidence="3">
    <location>
        <begin position="45"/>
        <end position="181"/>
    </location>
</feature>
<feature type="compositionally biased region" description="Basic residues" evidence="1">
    <location>
        <begin position="187"/>
        <end position="199"/>
    </location>
</feature>
<name>A0A4Y6UH11_9PROT</name>
<reference evidence="4 5" key="1">
    <citation type="submission" date="2019-03" db="EMBL/GenBank/DDBJ databases">
        <title>The complete genome sequence of Swingsia samuiensis NBRC107927(T).</title>
        <authorList>
            <person name="Chua K.-O."/>
            <person name="Chan K.-G."/>
            <person name="See-Too W.-S."/>
        </authorList>
    </citation>
    <scope>NUCLEOTIDE SEQUENCE [LARGE SCALE GENOMIC DNA]</scope>
    <source>
        <strain evidence="4 5">AH83</strain>
    </source>
</reference>
<evidence type="ECO:0000313" key="4">
    <source>
        <dbReference type="EMBL" id="QDH16294.1"/>
    </source>
</evidence>
<accession>A0A4Y6UH11</accession>
<evidence type="ECO:0000313" key="5">
    <source>
        <dbReference type="Proteomes" id="UP000316313"/>
    </source>
</evidence>
<dbReference type="AlphaFoldDB" id="A0A4Y6UH11"/>
<dbReference type="InterPro" id="IPR012347">
    <property type="entry name" value="Ferritin-like"/>
</dbReference>
<dbReference type="KEGG" id="ssam:E3D00_00935"/>
<keyword evidence="5" id="KW-1185">Reference proteome</keyword>
<dbReference type="PANTHER" id="PTHR38593:SF1">
    <property type="entry name" value="BLR2558 PROTEIN"/>
    <property type="match status" value="1"/>
</dbReference>
<evidence type="ECO:0000256" key="2">
    <source>
        <dbReference type="SAM" id="SignalP"/>
    </source>
</evidence>
<feature type="signal peptide" evidence="2">
    <location>
        <begin position="1"/>
        <end position="26"/>
    </location>
</feature>
<dbReference type="InterPro" id="IPR025419">
    <property type="entry name" value="DUF4142"/>
</dbReference>
<keyword evidence="2" id="KW-0732">Signal</keyword>
<dbReference type="Gene3D" id="1.20.1260.10">
    <property type="match status" value="1"/>
</dbReference>
<evidence type="ECO:0000256" key="1">
    <source>
        <dbReference type="SAM" id="MobiDB-lite"/>
    </source>
</evidence>
<organism evidence="4 5">
    <name type="scientific">Swingsia samuiensis</name>
    <dbReference type="NCBI Taxonomy" id="1293412"/>
    <lineage>
        <taxon>Bacteria</taxon>
        <taxon>Pseudomonadati</taxon>
        <taxon>Pseudomonadota</taxon>
        <taxon>Alphaproteobacteria</taxon>
        <taxon>Acetobacterales</taxon>
        <taxon>Acetobacteraceae</taxon>
        <taxon>Swingsia</taxon>
    </lineage>
</organism>
<protein>
    <submittedName>
        <fullName evidence="4">DUF4142 domain-containing protein</fullName>
    </submittedName>
</protein>
<feature type="region of interest" description="Disordered" evidence="1">
    <location>
        <begin position="179"/>
        <end position="199"/>
    </location>
</feature>
<dbReference type="EMBL" id="CP038141">
    <property type="protein sequence ID" value="QDH16294.1"/>
    <property type="molecule type" value="Genomic_DNA"/>
</dbReference>
<dbReference type="PROSITE" id="PS51257">
    <property type="entry name" value="PROKAR_LIPOPROTEIN"/>
    <property type="match status" value="1"/>
</dbReference>
<proteinExistence type="predicted"/>
<dbReference type="PANTHER" id="PTHR38593">
    <property type="entry name" value="BLR2558 PROTEIN"/>
    <property type="match status" value="1"/>
</dbReference>
<dbReference type="Pfam" id="PF13628">
    <property type="entry name" value="DUF4142"/>
    <property type="match status" value="1"/>
</dbReference>
<gene>
    <name evidence="4" type="ORF">E3D00_00935</name>
</gene>
<evidence type="ECO:0000259" key="3">
    <source>
        <dbReference type="Pfam" id="PF13628"/>
    </source>
</evidence>
<sequence>MRMTSYLSLFASVVFLSGLTACGVPDAPPAPPLPSAAKTYKLSTADAVFLQQMDALNQKEIKIASLAETHSNSDVVKAFAHTVVGDYTNGQKAVSKILSDGNLTQSSKLTAADEKHINSFKSLYKNSFDRLFLLDVIEVNTPSLQKTLQTEAKSGGSPSIKALASDTLKMLQDHSDRAENISGSHIVRTRHRRHMNRYY</sequence>
<feature type="chain" id="PRO_5021225637" evidence="2">
    <location>
        <begin position="27"/>
        <end position="199"/>
    </location>
</feature>
<dbReference type="Proteomes" id="UP000316313">
    <property type="component" value="Chromosome"/>
</dbReference>
<dbReference type="OrthoDB" id="7279051at2"/>